<evidence type="ECO:0008006" key="3">
    <source>
        <dbReference type="Google" id="ProtNLM"/>
    </source>
</evidence>
<dbReference type="AlphaFoldDB" id="A0A2K0WPH1"/>
<gene>
    <name evidence="1" type="ORF">FNYG_02842</name>
</gene>
<comment type="caution">
    <text evidence="1">The sequence shown here is derived from an EMBL/GenBank/DDBJ whole genome shotgun (WGS) entry which is preliminary data.</text>
</comment>
<dbReference type="Gene3D" id="2.120.10.70">
    <property type="entry name" value="Fucose-specific lectin"/>
    <property type="match status" value="1"/>
</dbReference>
<accession>A0A2K0WPH1</accession>
<sequence length="317" mass="34466">MVAVTAIQDEAGAVGTKIHLFYNLENKNIGFQFRNEQDTSDIKLNTFDPDSSAHDGFVVYQSHLASTKHYNKELVFGVTEKRGTEKKSSCQCGQPANSQNCDCPKDADAVDISLVSPVYKVVTSAYSDNYKIAACSSNVNTWIYYLKKNPKASNALNIFEAVIGPTHDKAFSTNPILPGSALAAYWDAGTKKQNIIYQGVEGNKLRQYVVGGSDGPIDAAKGVKAKSTLAVAVTEAKAFLYFVDADNSTISRVTKKVGGTKWGHEQTVVDADRIKPDSQLSVTVAAGANHLFYEADTESSDKSELTHVIDSWEDEDE</sequence>
<organism evidence="1 2">
    <name type="scientific">Gibberella nygamai</name>
    <name type="common">Bean root rot disease fungus</name>
    <name type="synonym">Fusarium nygamai</name>
    <dbReference type="NCBI Taxonomy" id="42673"/>
    <lineage>
        <taxon>Eukaryota</taxon>
        <taxon>Fungi</taxon>
        <taxon>Dikarya</taxon>
        <taxon>Ascomycota</taxon>
        <taxon>Pezizomycotina</taxon>
        <taxon>Sordariomycetes</taxon>
        <taxon>Hypocreomycetidae</taxon>
        <taxon>Hypocreales</taxon>
        <taxon>Nectriaceae</taxon>
        <taxon>Fusarium</taxon>
        <taxon>Fusarium fujikuroi species complex</taxon>
    </lineage>
</organism>
<proteinExistence type="predicted"/>
<reference evidence="1 2" key="1">
    <citation type="submission" date="2017-06" db="EMBL/GenBank/DDBJ databases">
        <title>Genome of Fusarium nygamai isolate CS10214.</title>
        <authorList>
            <person name="Gardiner D.M."/>
            <person name="Obanor F."/>
            <person name="Kazan K."/>
        </authorList>
    </citation>
    <scope>NUCLEOTIDE SEQUENCE [LARGE SCALE GENOMIC DNA]</scope>
    <source>
        <strain evidence="1 2">CS10214</strain>
    </source>
</reference>
<dbReference type="OrthoDB" id="5426604at2759"/>
<keyword evidence="2" id="KW-1185">Reference proteome</keyword>
<dbReference type="Proteomes" id="UP000236664">
    <property type="component" value="Unassembled WGS sequence"/>
</dbReference>
<dbReference type="EMBL" id="MTQA01000047">
    <property type="protein sequence ID" value="PNP84154.1"/>
    <property type="molecule type" value="Genomic_DNA"/>
</dbReference>
<evidence type="ECO:0000313" key="1">
    <source>
        <dbReference type="EMBL" id="PNP84154.1"/>
    </source>
</evidence>
<protein>
    <recommendedName>
        <fullName evidence="3">Fucose-specific lectin</fullName>
    </recommendedName>
</protein>
<name>A0A2K0WPH1_GIBNY</name>
<evidence type="ECO:0000313" key="2">
    <source>
        <dbReference type="Proteomes" id="UP000236664"/>
    </source>
</evidence>